<evidence type="ECO:0000313" key="2">
    <source>
        <dbReference type="EMBL" id="GJN90418.1"/>
    </source>
</evidence>
<name>A0AAV5GJM6_9BASI</name>
<dbReference type="Gene3D" id="1.10.1520.10">
    <property type="entry name" value="Ribonuclease III domain"/>
    <property type="match status" value="1"/>
</dbReference>
<dbReference type="EMBL" id="BQKY01000006">
    <property type="protein sequence ID" value="GJN90418.1"/>
    <property type="molecule type" value="Genomic_DNA"/>
</dbReference>
<dbReference type="Proteomes" id="UP001342314">
    <property type="component" value="Unassembled WGS sequence"/>
</dbReference>
<dbReference type="CDD" id="cd00593">
    <property type="entry name" value="RIBOc"/>
    <property type="match status" value="1"/>
</dbReference>
<feature type="domain" description="RNase III" evidence="1">
    <location>
        <begin position="39"/>
        <end position="152"/>
    </location>
</feature>
<sequence length="263" mass="28351">MPANLGFDAARAAIISYFAPVCSPLLPELIPLEDSIWRTHSSYYGATHWTFEAPEGEPVRDYERLEHVGDALLGAEVALLIDDKYPRLVVGVRALVKSALVENSTLALLSSFYKIPPQILTAQAPAYSIQNNPNVQACVFEAYLAQLHAEKGAAVLRTFLRAVYDPLLNLVIDTLRPLYGASTSPSSGPPVPPPMNYIGRLQEWSCARGTSGRLVHFAPGTKSGADHNAEWTVTCSVEDASADLTLKHVGAGPSLAKAKAEDI</sequence>
<dbReference type="Pfam" id="PF00636">
    <property type="entry name" value="Ribonuclease_3"/>
    <property type="match status" value="1"/>
</dbReference>
<dbReference type="InterPro" id="IPR036389">
    <property type="entry name" value="RNase_III_sf"/>
</dbReference>
<reference evidence="2 3" key="1">
    <citation type="submission" date="2021-12" db="EMBL/GenBank/DDBJ databases">
        <title>High titer production of polyol ester of fatty acids by Rhodotorula paludigena BS15 towards product separation-free biomass refinery.</title>
        <authorList>
            <person name="Mano J."/>
            <person name="Ono H."/>
            <person name="Tanaka T."/>
            <person name="Naito K."/>
            <person name="Sushida H."/>
            <person name="Ike M."/>
            <person name="Tokuyasu K."/>
            <person name="Kitaoka M."/>
        </authorList>
    </citation>
    <scope>NUCLEOTIDE SEQUENCE [LARGE SCALE GENOMIC DNA]</scope>
    <source>
        <strain evidence="2 3">BS15</strain>
    </source>
</reference>
<dbReference type="GO" id="GO:0004525">
    <property type="term" value="F:ribonuclease III activity"/>
    <property type="evidence" value="ECO:0007669"/>
    <property type="project" value="InterPro"/>
</dbReference>
<dbReference type="Gene3D" id="3.30.160.20">
    <property type="match status" value="1"/>
</dbReference>
<dbReference type="AlphaFoldDB" id="A0AAV5GJM6"/>
<organism evidence="2 3">
    <name type="scientific">Rhodotorula paludigena</name>
    <dbReference type="NCBI Taxonomy" id="86838"/>
    <lineage>
        <taxon>Eukaryota</taxon>
        <taxon>Fungi</taxon>
        <taxon>Dikarya</taxon>
        <taxon>Basidiomycota</taxon>
        <taxon>Pucciniomycotina</taxon>
        <taxon>Microbotryomycetes</taxon>
        <taxon>Sporidiobolales</taxon>
        <taxon>Sporidiobolaceae</taxon>
        <taxon>Rhodotorula</taxon>
    </lineage>
</organism>
<keyword evidence="3" id="KW-1185">Reference proteome</keyword>
<comment type="caution">
    <text evidence="2">The sequence shown here is derived from an EMBL/GenBank/DDBJ whole genome shotgun (WGS) entry which is preliminary data.</text>
</comment>
<dbReference type="SUPFAM" id="SSF54768">
    <property type="entry name" value="dsRNA-binding domain-like"/>
    <property type="match status" value="1"/>
</dbReference>
<dbReference type="GO" id="GO:0006396">
    <property type="term" value="P:RNA processing"/>
    <property type="evidence" value="ECO:0007669"/>
    <property type="project" value="InterPro"/>
</dbReference>
<dbReference type="SUPFAM" id="SSF69065">
    <property type="entry name" value="RNase III domain-like"/>
    <property type="match status" value="1"/>
</dbReference>
<gene>
    <name evidence="2" type="ORF">Rhopal_003429-T1</name>
</gene>
<dbReference type="PROSITE" id="PS50142">
    <property type="entry name" value="RNASE_3_2"/>
    <property type="match status" value="1"/>
</dbReference>
<evidence type="ECO:0000259" key="1">
    <source>
        <dbReference type="PROSITE" id="PS50142"/>
    </source>
</evidence>
<protein>
    <recommendedName>
        <fullName evidence="1">RNase III domain-containing protein</fullName>
    </recommendedName>
</protein>
<accession>A0AAV5GJM6</accession>
<dbReference type="InterPro" id="IPR000999">
    <property type="entry name" value="RNase_III_dom"/>
</dbReference>
<dbReference type="SMART" id="SM00535">
    <property type="entry name" value="RIBOc"/>
    <property type="match status" value="1"/>
</dbReference>
<proteinExistence type="predicted"/>
<evidence type="ECO:0000313" key="3">
    <source>
        <dbReference type="Proteomes" id="UP001342314"/>
    </source>
</evidence>